<evidence type="ECO:0000256" key="1">
    <source>
        <dbReference type="ARBA" id="ARBA00022908"/>
    </source>
</evidence>
<gene>
    <name evidence="7" type="ORF">SAMN05192581_10622</name>
</gene>
<name>A0A1G6GAU1_BACOV</name>
<protein>
    <submittedName>
        <fullName evidence="7">Resolvase, N terminal domain</fullName>
    </submittedName>
</protein>
<evidence type="ECO:0000256" key="4">
    <source>
        <dbReference type="PIRSR" id="PIRSR606118-50"/>
    </source>
</evidence>
<dbReference type="EMBL" id="FMYE01000062">
    <property type="protein sequence ID" value="SDB79122.1"/>
    <property type="molecule type" value="Genomic_DNA"/>
</dbReference>
<reference evidence="7 8" key="1">
    <citation type="submission" date="2016-10" db="EMBL/GenBank/DDBJ databases">
        <authorList>
            <person name="de Groot N.N."/>
        </authorList>
    </citation>
    <scope>NUCLEOTIDE SEQUENCE [LARGE SCALE GENOMIC DNA]</scope>
    <source>
        <strain evidence="7 8">NLAE-zl-C500</strain>
    </source>
</reference>
<feature type="domain" description="Resolvase/invertase-type recombinase catalytic" evidence="6">
    <location>
        <begin position="1"/>
        <end position="142"/>
    </location>
</feature>
<evidence type="ECO:0000259" key="6">
    <source>
        <dbReference type="PROSITE" id="PS51736"/>
    </source>
</evidence>
<organism evidence="7 8">
    <name type="scientific">Bacteroides ovatus</name>
    <dbReference type="NCBI Taxonomy" id="28116"/>
    <lineage>
        <taxon>Bacteria</taxon>
        <taxon>Pseudomonadati</taxon>
        <taxon>Bacteroidota</taxon>
        <taxon>Bacteroidia</taxon>
        <taxon>Bacteroidales</taxon>
        <taxon>Bacteroidaceae</taxon>
        <taxon>Bacteroides</taxon>
    </lineage>
</organism>
<dbReference type="CDD" id="cd03768">
    <property type="entry name" value="SR_ResInv"/>
    <property type="match status" value="1"/>
</dbReference>
<dbReference type="Gene3D" id="3.40.50.1390">
    <property type="entry name" value="Resolvase, N-terminal catalytic domain"/>
    <property type="match status" value="1"/>
</dbReference>
<dbReference type="Proteomes" id="UP000183670">
    <property type="component" value="Unassembled WGS sequence"/>
</dbReference>
<dbReference type="PROSITE" id="PS51736">
    <property type="entry name" value="RECOMBINASES_3"/>
    <property type="match status" value="1"/>
</dbReference>
<sequence>MIIAYLRVSTGRQHLENQEREIKHYAKSKNLIIDRWVTEIVSGKTERKNRLLGSTVRKLKKGDILIVTELSRLSRSLHEIMEIMKLCIDSSVTVHSTKDGYVFDDSINSKVLSFAFGLAAEIEHKLNSQRTREAMALRKAQGKHMGRKKGSSPKMEYLKAHKLEISEKLKAGVSIKHIYQEYGIAHETFRQFRKKYLSDTDEA</sequence>
<dbReference type="GO" id="GO:0015074">
    <property type="term" value="P:DNA integration"/>
    <property type="evidence" value="ECO:0007669"/>
    <property type="project" value="UniProtKB-KW"/>
</dbReference>
<evidence type="ECO:0000256" key="2">
    <source>
        <dbReference type="ARBA" id="ARBA00023125"/>
    </source>
</evidence>
<evidence type="ECO:0000313" key="8">
    <source>
        <dbReference type="Proteomes" id="UP000183670"/>
    </source>
</evidence>
<dbReference type="PANTHER" id="PTHR30461">
    <property type="entry name" value="DNA-INVERTASE FROM LAMBDOID PROPHAGE"/>
    <property type="match status" value="1"/>
</dbReference>
<dbReference type="SUPFAM" id="SSF53041">
    <property type="entry name" value="Resolvase-like"/>
    <property type="match status" value="1"/>
</dbReference>
<dbReference type="PROSITE" id="PS00397">
    <property type="entry name" value="RECOMBINASES_1"/>
    <property type="match status" value="1"/>
</dbReference>
<proteinExistence type="predicted"/>
<dbReference type="SMART" id="SM00857">
    <property type="entry name" value="Resolvase"/>
    <property type="match status" value="1"/>
</dbReference>
<dbReference type="InterPro" id="IPR006118">
    <property type="entry name" value="Recombinase_CS"/>
</dbReference>
<keyword evidence="3" id="KW-0233">DNA recombination</keyword>
<dbReference type="RefSeq" id="WP_074559811.1">
    <property type="nucleotide sequence ID" value="NZ_FMYE01000062.1"/>
</dbReference>
<keyword evidence="1" id="KW-0229">DNA integration</keyword>
<dbReference type="GO" id="GO:0003677">
    <property type="term" value="F:DNA binding"/>
    <property type="evidence" value="ECO:0007669"/>
    <property type="project" value="UniProtKB-KW"/>
</dbReference>
<keyword evidence="2" id="KW-0238">DNA-binding</keyword>
<dbReference type="InterPro" id="IPR006119">
    <property type="entry name" value="Resolv_N"/>
</dbReference>
<feature type="active site" description="O-(5'-phospho-DNA)-serine intermediate" evidence="4 5">
    <location>
        <position position="9"/>
    </location>
</feature>
<dbReference type="Pfam" id="PF00239">
    <property type="entry name" value="Resolvase"/>
    <property type="match status" value="1"/>
</dbReference>
<evidence type="ECO:0000256" key="5">
    <source>
        <dbReference type="PROSITE-ProRule" id="PRU10137"/>
    </source>
</evidence>
<accession>A0A1G6GAU1</accession>
<dbReference type="AlphaFoldDB" id="A0A1G6GAU1"/>
<dbReference type="GO" id="GO:0000150">
    <property type="term" value="F:DNA strand exchange activity"/>
    <property type="evidence" value="ECO:0007669"/>
    <property type="project" value="InterPro"/>
</dbReference>
<evidence type="ECO:0000313" key="7">
    <source>
        <dbReference type="EMBL" id="SDB79122.1"/>
    </source>
</evidence>
<dbReference type="InterPro" id="IPR050639">
    <property type="entry name" value="SSR_resolvase"/>
</dbReference>
<dbReference type="PANTHER" id="PTHR30461:SF19">
    <property type="entry name" value="SITE-SPECIFIC RECOMBINASE RESOLVASE FAMILY"/>
    <property type="match status" value="1"/>
</dbReference>
<dbReference type="InterPro" id="IPR036162">
    <property type="entry name" value="Resolvase-like_N_sf"/>
</dbReference>
<evidence type="ECO:0000256" key="3">
    <source>
        <dbReference type="ARBA" id="ARBA00023172"/>
    </source>
</evidence>